<dbReference type="GO" id="GO:0030170">
    <property type="term" value="F:pyridoxal phosphate binding"/>
    <property type="evidence" value="ECO:0007669"/>
    <property type="project" value="InterPro"/>
</dbReference>
<organism evidence="11 12">
    <name type="scientific">Halarcobacter ebronensis</name>
    <dbReference type="NCBI Taxonomy" id="1462615"/>
    <lineage>
        <taxon>Bacteria</taxon>
        <taxon>Pseudomonadati</taxon>
        <taxon>Campylobacterota</taxon>
        <taxon>Epsilonproteobacteria</taxon>
        <taxon>Campylobacterales</taxon>
        <taxon>Arcobacteraceae</taxon>
        <taxon>Halarcobacter</taxon>
    </lineage>
</organism>
<dbReference type="PANTHER" id="PTHR43643:SF6">
    <property type="entry name" value="HISTIDINOL-PHOSPHATE AMINOTRANSFERASE"/>
    <property type="match status" value="1"/>
</dbReference>
<keyword evidence="7" id="KW-0663">Pyridoxal phosphate</keyword>
<dbReference type="Proteomes" id="UP000289758">
    <property type="component" value="Unassembled WGS sequence"/>
</dbReference>
<dbReference type="RefSeq" id="WP_129087043.1">
    <property type="nucleotide sequence ID" value="NZ_CP053836.1"/>
</dbReference>
<dbReference type="InterPro" id="IPR015424">
    <property type="entry name" value="PyrdxlP-dep_Trfase"/>
</dbReference>
<evidence type="ECO:0000313" key="12">
    <source>
        <dbReference type="Proteomes" id="UP000289758"/>
    </source>
</evidence>
<evidence type="ECO:0000256" key="1">
    <source>
        <dbReference type="ARBA" id="ARBA00005011"/>
    </source>
</evidence>
<evidence type="ECO:0000256" key="3">
    <source>
        <dbReference type="ARBA" id="ARBA00012748"/>
    </source>
</evidence>
<comment type="similarity">
    <text evidence="2">Belongs to the class-II pyridoxal-phosphate-dependent aminotransferase family. Histidinol-phosphate aminotransferase subfamily.</text>
</comment>
<dbReference type="InterPro" id="IPR015422">
    <property type="entry name" value="PyrdxlP-dep_Trfase_small"/>
</dbReference>
<protein>
    <recommendedName>
        <fullName evidence="3">histidinol-phosphate transaminase</fullName>
        <ecNumber evidence="3">2.6.1.9</ecNumber>
    </recommendedName>
</protein>
<dbReference type="InterPro" id="IPR050106">
    <property type="entry name" value="HistidinolP_aminotransfase"/>
</dbReference>
<dbReference type="GO" id="GO:0000105">
    <property type="term" value="P:L-histidine biosynthetic process"/>
    <property type="evidence" value="ECO:0007669"/>
    <property type="project" value="UniProtKB-KW"/>
</dbReference>
<reference evidence="11 12" key="1">
    <citation type="submission" date="2017-10" db="EMBL/GenBank/DDBJ databases">
        <title>Genomics of the genus Arcobacter.</title>
        <authorList>
            <person name="Perez-Cataluna A."/>
            <person name="Figueras M.J."/>
        </authorList>
    </citation>
    <scope>NUCLEOTIDE SEQUENCE [LARGE SCALE GENOMIC DNA]</scope>
    <source>
        <strain evidence="11 12">CECT 8441</strain>
    </source>
</reference>
<name>A0A4Q1AV56_9BACT</name>
<comment type="catalytic activity">
    <reaction evidence="9">
        <text>L-histidinol phosphate + 2-oxoglutarate = 3-(imidazol-4-yl)-2-oxopropyl phosphate + L-glutamate</text>
        <dbReference type="Rhea" id="RHEA:23744"/>
        <dbReference type="ChEBI" id="CHEBI:16810"/>
        <dbReference type="ChEBI" id="CHEBI:29985"/>
        <dbReference type="ChEBI" id="CHEBI:57766"/>
        <dbReference type="ChEBI" id="CHEBI:57980"/>
        <dbReference type="EC" id="2.6.1.9"/>
    </reaction>
</comment>
<evidence type="ECO:0000256" key="5">
    <source>
        <dbReference type="ARBA" id="ARBA00022605"/>
    </source>
</evidence>
<evidence type="ECO:0000256" key="8">
    <source>
        <dbReference type="ARBA" id="ARBA00023102"/>
    </source>
</evidence>
<feature type="domain" description="Aminotransferase class I/classII large" evidence="10">
    <location>
        <begin position="33"/>
        <end position="223"/>
    </location>
</feature>
<keyword evidence="5" id="KW-0028">Amino-acid biosynthesis</keyword>
<keyword evidence="8" id="KW-0368">Histidine biosynthesis</keyword>
<dbReference type="OrthoDB" id="9813612at2"/>
<dbReference type="EC" id="2.6.1.9" evidence="3"/>
<comment type="pathway">
    <text evidence="1">Amino-acid biosynthesis; L-histidine biosynthesis; L-histidine from 5-phospho-alpha-D-ribose 1-diphosphate: step 7/9.</text>
</comment>
<dbReference type="Gene3D" id="3.40.640.10">
    <property type="entry name" value="Type I PLP-dependent aspartate aminotransferase-like (Major domain)"/>
    <property type="match status" value="1"/>
</dbReference>
<gene>
    <name evidence="11" type="ORF">CRV07_07105</name>
</gene>
<proteinExistence type="inferred from homology"/>
<evidence type="ECO:0000256" key="2">
    <source>
        <dbReference type="ARBA" id="ARBA00007970"/>
    </source>
</evidence>
<dbReference type="Gene3D" id="3.90.1150.10">
    <property type="entry name" value="Aspartate Aminotransferase, domain 1"/>
    <property type="match status" value="1"/>
</dbReference>
<dbReference type="SUPFAM" id="SSF53383">
    <property type="entry name" value="PLP-dependent transferases"/>
    <property type="match status" value="1"/>
</dbReference>
<accession>A0A4Q1AV56</accession>
<evidence type="ECO:0000256" key="6">
    <source>
        <dbReference type="ARBA" id="ARBA00022679"/>
    </source>
</evidence>
<evidence type="ECO:0000256" key="4">
    <source>
        <dbReference type="ARBA" id="ARBA00022576"/>
    </source>
</evidence>
<dbReference type="EMBL" id="PDKK01000005">
    <property type="protein sequence ID" value="RXK05833.1"/>
    <property type="molecule type" value="Genomic_DNA"/>
</dbReference>
<dbReference type="AlphaFoldDB" id="A0A4Q1AV56"/>
<dbReference type="InterPro" id="IPR004839">
    <property type="entry name" value="Aminotransferase_I/II_large"/>
</dbReference>
<evidence type="ECO:0000256" key="7">
    <source>
        <dbReference type="ARBA" id="ARBA00022898"/>
    </source>
</evidence>
<dbReference type="Pfam" id="PF00155">
    <property type="entry name" value="Aminotran_1_2"/>
    <property type="match status" value="1"/>
</dbReference>
<keyword evidence="4 11" id="KW-0032">Aminotransferase</keyword>
<dbReference type="GO" id="GO:0004400">
    <property type="term" value="F:histidinol-phosphate transaminase activity"/>
    <property type="evidence" value="ECO:0007669"/>
    <property type="project" value="UniProtKB-EC"/>
</dbReference>
<sequence>MIDFSSEINFLKPNVNLNYGLISEAKSNSYNTLLELLENRYKVKKEQIELFNGFSSAIYSILKFLDKKFCFIYSPCSLEYKKAAYNLQYEVRVINRFENLFLPIKEQSVVIFANPSYLDGTYYELENLFKYWIEKEAIVIVDETFLDFCGEEAAVKYLKEYKFLYILKDFSKYYSNVNLSISAIFSNQENISFLRKYEPENKLSIFDVKYLENSLKDVEFRAISNSVNIKNRIELEKIFHSCKYVESIFHSSSNSLLIKLKEIDSKEFINRLKNRDFKIFDCMSYDFIDEKFLNIYVNSKDNIASLKEAVYAI</sequence>
<evidence type="ECO:0000313" key="11">
    <source>
        <dbReference type="EMBL" id="RXK05833.1"/>
    </source>
</evidence>
<evidence type="ECO:0000256" key="9">
    <source>
        <dbReference type="ARBA" id="ARBA00047481"/>
    </source>
</evidence>
<keyword evidence="12" id="KW-1185">Reference proteome</keyword>
<comment type="caution">
    <text evidence="11">The sequence shown here is derived from an EMBL/GenBank/DDBJ whole genome shotgun (WGS) entry which is preliminary data.</text>
</comment>
<dbReference type="PANTHER" id="PTHR43643">
    <property type="entry name" value="HISTIDINOL-PHOSPHATE AMINOTRANSFERASE 2"/>
    <property type="match status" value="1"/>
</dbReference>
<keyword evidence="6 11" id="KW-0808">Transferase</keyword>
<dbReference type="InterPro" id="IPR015421">
    <property type="entry name" value="PyrdxlP-dep_Trfase_major"/>
</dbReference>
<evidence type="ECO:0000259" key="10">
    <source>
        <dbReference type="Pfam" id="PF00155"/>
    </source>
</evidence>